<dbReference type="RefSeq" id="WP_161125288.1">
    <property type="nucleotide sequence ID" value="NZ_DAIPCI010000049.1"/>
</dbReference>
<dbReference type="CDD" id="cd22987">
    <property type="entry name" value="AcrVA2-like"/>
    <property type="match status" value="1"/>
</dbReference>
<comment type="caution">
    <text evidence="1">The sequence shown here is derived from an EMBL/GenBank/DDBJ whole genome shotgun (WGS) entry which is preliminary data.</text>
</comment>
<reference evidence="1 2" key="1">
    <citation type="submission" date="2019-09" db="EMBL/GenBank/DDBJ databases">
        <title>Identification of Malikia spinosa a prominent benzene-, toluene-, and ethylbenzene-degrading bacterium: enrichment, isolation and whole genome sequencing.</title>
        <authorList>
            <person name="Tancsics A."/>
            <person name="Revesz F."/>
            <person name="Kriszt B."/>
        </authorList>
    </citation>
    <scope>NUCLEOTIDE SEQUENCE [LARGE SCALE GENOMIC DNA]</scope>
    <source>
        <strain evidence="1 2">AB6</strain>
    </source>
</reference>
<dbReference type="InterPro" id="IPR058915">
    <property type="entry name" value="AcrVA2-like"/>
</dbReference>
<proteinExistence type="predicted"/>
<dbReference type="EMBL" id="VYSB01000009">
    <property type="protein sequence ID" value="MYZ52447.1"/>
    <property type="molecule type" value="Genomic_DNA"/>
</dbReference>
<evidence type="ECO:0000313" key="2">
    <source>
        <dbReference type="Proteomes" id="UP000481947"/>
    </source>
</evidence>
<gene>
    <name evidence="1" type="ORF">F5985_09950</name>
</gene>
<organism evidence="1 2">
    <name type="scientific">Malikia spinosa</name>
    <dbReference type="NCBI Taxonomy" id="86180"/>
    <lineage>
        <taxon>Bacteria</taxon>
        <taxon>Pseudomonadati</taxon>
        <taxon>Pseudomonadota</taxon>
        <taxon>Betaproteobacteria</taxon>
        <taxon>Burkholderiales</taxon>
        <taxon>Comamonadaceae</taxon>
        <taxon>Malikia</taxon>
    </lineage>
</organism>
<accession>A0A7C9IYP2</accession>
<dbReference type="Proteomes" id="UP000481947">
    <property type="component" value="Unassembled WGS sequence"/>
</dbReference>
<dbReference type="AlphaFoldDB" id="A0A7C9IYP2"/>
<sequence>MTSPQFSARACRPRDHLAAAGRTYPQAWSDIEQMRTTLRGVSVPDWPAWCYIPIAGAQAAVANDAGIEVNRLASLYPARIADAARLAALAAWRMTQGIYRFDPALYDAVRGTPVSGDIPHEVLFRLPEWCVYLETPGMRLGDDPMHGAFVHLEHDIHTARTELRLVFDIDTKEGMTLVPVPLHLGAWSLSDAVARMLDVASSAALVRGQGTVPRDHADALRAAAEPVISLLLYLCSQASEIAGRQGAPGNPEPVRTRRDGWRLFPASGPRTWEVGVRLGAALRQAYQAEQTGAPASTHAAPRPHIRRAHWHTILSGPRQRDGQALPTAERRAELRWMPPIAVKLDDVAALPATIRKVE</sequence>
<dbReference type="Pfam" id="PF26125">
    <property type="entry name" value="AcrVA2-like"/>
    <property type="match status" value="1"/>
</dbReference>
<evidence type="ECO:0000313" key="1">
    <source>
        <dbReference type="EMBL" id="MYZ52447.1"/>
    </source>
</evidence>
<protein>
    <submittedName>
        <fullName evidence="1">Uncharacterized protein</fullName>
    </submittedName>
</protein>
<name>A0A7C9IYP2_9BURK</name>